<dbReference type="CDD" id="cd06572">
    <property type="entry name" value="Histidinol_dh"/>
    <property type="match status" value="1"/>
</dbReference>
<feature type="active site" description="Proton acceptor" evidence="12 14">
    <location>
        <position position="322"/>
    </location>
</feature>
<dbReference type="InterPro" id="IPR022695">
    <property type="entry name" value="Histidinol_DH_monofunct"/>
</dbReference>
<feature type="binding site" evidence="12 16">
    <location>
        <position position="232"/>
    </location>
    <ligand>
        <name>substrate</name>
    </ligand>
</feature>
<evidence type="ECO:0000256" key="10">
    <source>
        <dbReference type="ARBA" id="ARBA00023102"/>
    </source>
</evidence>
<evidence type="ECO:0000256" key="12">
    <source>
        <dbReference type="HAMAP-Rule" id="MF_01024"/>
    </source>
</evidence>
<comment type="catalytic activity">
    <reaction evidence="11 12">
        <text>L-histidinol + 2 NAD(+) + H2O = L-histidine + 2 NADH + 3 H(+)</text>
        <dbReference type="Rhea" id="RHEA:20641"/>
        <dbReference type="ChEBI" id="CHEBI:15377"/>
        <dbReference type="ChEBI" id="CHEBI:15378"/>
        <dbReference type="ChEBI" id="CHEBI:57540"/>
        <dbReference type="ChEBI" id="CHEBI:57595"/>
        <dbReference type="ChEBI" id="CHEBI:57699"/>
        <dbReference type="ChEBI" id="CHEBI:57945"/>
        <dbReference type="EC" id="1.1.1.23"/>
    </reaction>
</comment>
<dbReference type="Proteomes" id="UP000644756">
    <property type="component" value="Unassembled WGS sequence"/>
</dbReference>
<feature type="binding site" evidence="12 16">
    <location>
        <position position="254"/>
    </location>
    <ligand>
        <name>substrate</name>
    </ligand>
</feature>
<organism evidence="19 20">
    <name type="scientific">Paenibacillus abyssi</name>
    <dbReference type="NCBI Taxonomy" id="1340531"/>
    <lineage>
        <taxon>Bacteria</taxon>
        <taxon>Bacillati</taxon>
        <taxon>Bacillota</taxon>
        <taxon>Bacilli</taxon>
        <taxon>Bacillales</taxon>
        <taxon>Paenibacillaceae</taxon>
        <taxon>Paenibacillus</taxon>
    </lineage>
</organism>
<dbReference type="PRINTS" id="PR00083">
    <property type="entry name" value="HOLDHDRGNASE"/>
</dbReference>
<comment type="similarity">
    <text evidence="3 12 13 18">Belongs to the histidinol dehydrogenase family.</text>
</comment>
<keyword evidence="6 12" id="KW-0479">Metal-binding</keyword>
<evidence type="ECO:0000256" key="5">
    <source>
        <dbReference type="ARBA" id="ARBA00022605"/>
    </source>
</evidence>
<dbReference type="InterPro" id="IPR012131">
    <property type="entry name" value="Hstdl_DH"/>
</dbReference>
<keyword evidence="8 12" id="KW-0560">Oxidoreductase</keyword>
<name>A0A917D048_9BACL</name>
<dbReference type="Gene3D" id="3.40.50.1980">
    <property type="entry name" value="Nitrogenase molybdenum iron protein domain"/>
    <property type="match status" value="2"/>
</dbReference>
<evidence type="ECO:0000256" key="7">
    <source>
        <dbReference type="ARBA" id="ARBA00022833"/>
    </source>
</evidence>
<comment type="cofactor">
    <cofactor evidence="12 17">
        <name>Zn(2+)</name>
        <dbReference type="ChEBI" id="CHEBI:29105"/>
    </cofactor>
    <text evidence="12 17">Binds 1 zinc ion per subunit.</text>
</comment>
<sequence>MRIIPAEEFKLSREVEYGTPEQNEAVREIVGAIRTEGDAALLRYTEQHDRVKLDAASLRVTQQEIEAAYEHVDAAFLTAIREAAVNIRVFHEKQKRSSWMDLQPDGTLLGQIIRPLKRVGVYVPGGKAAYPSSVLMNVIPAQVAGVPEIVMVTPPATGGQEGINPYILVAAAEAGVKEMYRVGGAQAIAALAYGTVSIPPVDKICGPGNIYVALAKRAVFGVVDIDSIAGPSEIAVLADDSADPAYVAADLLSQAEHDEMASAILVTPSRRLAEAVAAEVESQLAVLPREQIARQSIDSYGAVLLVKSLEEGIDIINRLAPEHLEVMTEEPMQLLGRIENAGAIFLGAYSSEPVGDYFAGPNHIIPTNGTARFSSPVNVDDFIKKSSLIHYSKEALLKNGEHIITLARHEGLEGHARAIEIRLEKERGN</sequence>
<evidence type="ECO:0000256" key="9">
    <source>
        <dbReference type="ARBA" id="ARBA00023027"/>
    </source>
</evidence>
<comment type="function">
    <text evidence="1 12">Catalyzes the sequential NAD-dependent oxidations of L-histidinol to L-histidinaldehyde and then to L-histidine.</text>
</comment>
<evidence type="ECO:0000256" key="11">
    <source>
        <dbReference type="ARBA" id="ARBA00049489"/>
    </source>
</evidence>
<evidence type="ECO:0000256" key="16">
    <source>
        <dbReference type="PIRSR" id="PIRSR000099-3"/>
    </source>
</evidence>
<dbReference type="HAMAP" id="MF_01024">
    <property type="entry name" value="HisD"/>
    <property type="match status" value="1"/>
</dbReference>
<feature type="binding site" evidence="12 17">
    <location>
        <position position="356"/>
    </location>
    <ligand>
        <name>Zn(2+)</name>
        <dbReference type="ChEBI" id="CHEBI:29105"/>
    </ligand>
</feature>
<dbReference type="PANTHER" id="PTHR21256:SF2">
    <property type="entry name" value="HISTIDINE BIOSYNTHESIS TRIFUNCTIONAL PROTEIN"/>
    <property type="match status" value="1"/>
</dbReference>
<dbReference type="FunFam" id="3.40.50.1980:FF:000001">
    <property type="entry name" value="Histidinol dehydrogenase"/>
    <property type="match status" value="1"/>
</dbReference>
<dbReference type="PANTHER" id="PTHR21256">
    <property type="entry name" value="HISTIDINOL DEHYDROGENASE HDH"/>
    <property type="match status" value="1"/>
</dbReference>
<evidence type="ECO:0000256" key="18">
    <source>
        <dbReference type="RuleBase" id="RU004175"/>
    </source>
</evidence>
<feature type="binding site" evidence="12 16">
    <location>
        <position position="356"/>
    </location>
    <ligand>
        <name>substrate</name>
    </ligand>
</feature>
<reference evidence="19" key="1">
    <citation type="journal article" date="2014" name="Int. J. Syst. Evol. Microbiol.">
        <title>Complete genome sequence of Corynebacterium casei LMG S-19264T (=DSM 44701T), isolated from a smear-ripened cheese.</title>
        <authorList>
            <consortium name="US DOE Joint Genome Institute (JGI-PGF)"/>
            <person name="Walter F."/>
            <person name="Albersmeier A."/>
            <person name="Kalinowski J."/>
            <person name="Ruckert C."/>
        </authorList>
    </citation>
    <scope>NUCLEOTIDE SEQUENCE</scope>
    <source>
        <strain evidence="19">CGMCC 1.12987</strain>
    </source>
</reference>
<feature type="binding site" evidence="12 17">
    <location>
        <position position="257"/>
    </location>
    <ligand>
        <name>Zn(2+)</name>
        <dbReference type="ChEBI" id="CHEBI:29105"/>
    </ligand>
</feature>
<feature type="binding site" evidence="12 15">
    <location>
        <position position="122"/>
    </location>
    <ligand>
        <name>NAD(+)</name>
        <dbReference type="ChEBI" id="CHEBI:57540"/>
    </ligand>
</feature>
<dbReference type="EC" id="1.1.1.23" evidence="4 12"/>
<evidence type="ECO:0000256" key="6">
    <source>
        <dbReference type="ARBA" id="ARBA00022723"/>
    </source>
</evidence>
<evidence type="ECO:0000256" key="17">
    <source>
        <dbReference type="PIRSR" id="PIRSR000099-4"/>
    </source>
</evidence>
<dbReference type="InterPro" id="IPR016161">
    <property type="entry name" value="Ald_DH/histidinol_DH"/>
</dbReference>
<accession>A0A917D048</accession>
<dbReference type="PIRSF" id="PIRSF000099">
    <property type="entry name" value="Histidinol_dh"/>
    <property type="match status" value="1"/>
</dbReference>
<evidence type="ECO:0000256" key="4">
    <source>
        <dbReference type="ARBA" id="ARBA00012965"/>
    </source>
</evidence>
<keyword evidence="9 12" id="KW-0520">NAD</keyword>
<keyword evidence="10 12" id="KW-0368">Histidine biosynthesis</keyword>
<feature type="binding site" evidence="12 15">
    <location>
        <position position="186"/>
    </location>
    <ligand>
        <name>NAD(+)</name>
        <dbReference type="ChEBI" id="CHEBI:57540"/>
    </ligand>
</feature>
<dbReference type="GO" id="GO:0051287">
    <property type="term" value="F:NAD binding"/>
    <property type="evidence" value="ECO:0007669"/>
    <property type="project" value="InterPro"/>
</dbReference>
<evidence type="ECO:0000256" key="2">
    <source>
        <dbReference type="ARBA" id="ARBA00004940"/>
    </source>
</evidence>
<protein>
    <recommendedName>
        <fullName evidence="4 12">Histidinol dehydrogenase</fullName>
        <shortName evidence="12">HDH</shortName>
        <ecNumber evidence="4 12">1.1.1.23</ecNumber>
    </recommendedName>
</protein>
<dbReference type="GO" id="GO:0000105">
    <property type="term" value="P:L-histidine biosynthetic process"/>
    <property type="evidence" value="ECO:0007669"/>
    <property type="project" value="UniProtKB-UniRule"/>
</dbReference>
<dbReference type="Pfam" id="PF00815">
    <property type="entry name" value="Histidinol_dh"/>
    <property type="match status" value="1"/>
</dbReference>
<dbReference type="RefSeq" id="WP_188531202.1">
    <property type="nucleotide sequence ID" value="NZ_BMGR01000007.1"/>
</dbReference>
<dbReference type="EMBL" id="BMGR01000007">
    <property type="protein sequence ID" value="GGG05120.1"/>
    <property type="molecule type" value="Genomic_DNA"/>
</dbReference>
<feature type="binding site" evidence="12 16">
    <location>
        <position position="410"/>
    </location>
    <ligand>
        <name>substrate</name>
    </ligand>
</feature>
<comment type="pathway">
    <text evidence="2 12">Amino-acid biosynthesis; L-histidine biosynthesis; L-histidine from 5-phospho-alpha-D-ribose 1-diphosphate: step 9/9.</text>
</comment>
<dbReference type="AlphaFoldDB" id="A0A917D048"/>
<dbReference type="GO" id="GO:0004399">
    <property type="term" value="F:histidinol dehydrogenase activity"/>
    <property type="evidence" value="ECO:0007669"/>
    <property type="project" value="UniProtKB-UniRule"/>
</dbReference>
<dbReference type="FunFam" id="1.20.5.1300:FF:000002">
    <property type="entry name" value="Histidinol dehydrogenase, chloroplastic"/>
    <property type="match status" value="1"/>
</dbReference>
<evidence type="ECO:0000256" key="14">
    <source>
        <dbReference type="PIRSR" id="PIRSR000099-1"/>
    </source>
</evidence>
<feature type="binding site" evidence="12 16">
    <location>
        <position position="415"/>
    </location>
    <ligand>
        <name>substrate</name>
    </ligand>
</feature>
<proteinExistence type="inferred from homology"/>
<feature type="binding site" evidence="12 16">
    <location>
        <position position="257"/>
    </location>
    <ligand>
        <name>substrate</name>
    </ligand>
</feature>
<dbReference type="Gene3D" id="1.20.5.1300">
    <property type="match status" value="1"/>
</dbReference>
<feature type="active site" description="Proton acceptor" evidence="12 14">
    <location>
        <position position="323"/>
    </location>
</feature>
<dbReference type="FunFam" id="3.40.50.1980:FF:000026">
    <property type="entry name" value="Histidinol dehydrogenase"/>
    <property type="match status" value="1"/>
</dbReference>
<feature type="binding site" evidence="12 15">
    <location>
        <position position="209"/>
    </location>
    <ligand>
        <name>NAD(+)</name>
        <dbReference type="ChEBI" id="CHEBI:57540"/>
    </ligand>
</feature>
<dbReference type="SUPFAM" id="SSF53720">
    <property type="entry name" value="ALDH-like"/>
    <property type="match status" value="1"/>
</dbReference>
<evidence type="ECO:0000256" key="13">
    <source>
        <dbReference type="PIRNR" id="PIRNR000099"/>
    </source>
</evidence>
<evidence type="ECO:0000256" key="1">
    <source>
        <dbReference type="ARBA" id="ARBA00003850"/>
    </source>
</evidence>
<feature type="binding site" evidence="12 17">
    <location>
        <position position="415"/>
    </location>
    <ligand>
        <name>Zn(2+)</name>
        <dbReference type="ChEBI" id="CHEBI:29105"/>
    </ligand>
</feature>
<keyword evidence="20" id="KW-1185">Reference proteome</keyword>
<evidence type="ECO:0000313" key="20">
    <source>
        <dbReference type="Proteomes" id="UP000644756"/>
    </source>
</evidence>
<reference evidence="19" key="2">
    <citation type="submission" date="2020-09" db="EMBL/GenBank/DDBJ databases">
        <authorList>
            <person name="Sun Q."/>
            <person name="Zhou Y."/>
        </authorList>
    </citation>
    <scope>NUCLEOTIDE SEQUENCE</scope>
    <source>
        <strain evidence="19">CGMCC 1.12987</strain>
    </source>
</reference>
<keyword evidence="7 12" id="KW-0862">Zinc</keyword>
<feature type="binding site" evidence="12 16">
    <location>
        <position position="323"/>
    </location>
    <ligand>
        <name>substrate</name>
    </ligand>
</feature>
<gene>
    <name evidence="12" type="primary">hisD</name>
    <name evidence="19" type="ORF">GCM10010916_22780</name>
</gene>
<evidence type="ECO:0000256" key="15">
    <source>
        <dbReference type="PIRSR" id="PIRSR000099-2"/>
    </source>
</evidence>
<comment type="caution">
    <text evidence="19">The sequence shown here is derived from an EMBL/GenBank/DDBJ whole genome shotgun (WGS) entry which is preliminary data.</text>
</comment>
<dbReference type="GO" id="GO:0005829">
    <property type="term" value="C:cytosol"/>
    <property type="evidence" value="ECO:0007669"/>
    <property type="project" value="TreeGrafter"/>
</dbReference>
<feature type="binding site" evidence="12 17">
    <location>
        <position position="254"/>
    </location>
    <ligand>
        <name>Zn(2+)</name>
        <dbReference type="ChEBI" id="CHEBI:29105"/>
    </ligand>
</feature>
<dbReference type="PROSITE" id="PS00611">
    <property type="entry name" value="HISOL_DEHYDROGENASE"/>
    <property type="match status" value="1"/>
</dbReference>
<dbReference type="NCBIfam" id="TIGR00069">
    <property type="entry name" value="hisD"/>
    <property type="match status" value="1"/>
</dbReference>
<dbReference type="GO" id="GO:0008270">
    <property type="term" value="F:zinc ion binding"/>
    <property type="evidence" value="ECO:0007669"/>
    <property type="project" value="UniProtKB-UniRule"/>
</dbReference>
<evidence type="ECO:0000256" key="8">
    <source>
        <dbReference type="ARBA" id="ARBA00023002"/>
    </source>
</evidence>
<keyword evidence="5 12" id="KW-0028">Amino-acid biosynthesis</keyword>
<dbReference type="InterPro" id="IPR001692">
    <property type="entry name" value="Histidinol_DH_CS"/>
</dbReference>
<evidence type="ECO:0000313" key="19">
    <source>
        <dbReference type="EMBL" id="GGG05120.1"/>
    </source>
</evidence>
<evidence type="ECO:0000256" key="3">
    <source>
        <dbReference type="ARBA" id="ARBA00010178"/>
    </source>
</evidence>